<evidence type="ECO:0000313" key="3">
    <source>
        <dbReference type="Proteomes" id="UP000003340"/>
    </source>
</evidence>
<evidence type="ECO:0000259" key="1">
    <source>
        <dbReference type="Pfam" id="PF02481"/>
    </source>
</evidence>
<feature type="domain" description="Smf/DprA SLOG" evidence="1">
    <location>
        <begin position="3"/>
        <end position="50"/>
    </location>
</feature>
<dbReference type="Pfam" id="PF02481">
    <property type="entry name" value="DNA_processg_A"/>
    <property type="match status" value="1"/>
</dbReference>
<dbReference type="InterPro" id="IPR057666">
    <property type="entry name" value="DrpA_SLOG"/>
</dbReference>
<evidence type="ECO:0000313" key="2">
    <source>
        <dbReference type="EMBL" id="EEG31775.1"/>
    </source>
</evidence>
<keyword evidence="3" id="KW-1185">Reference proteome</keyword>
<dbReference type="Gene3D" id="3.40.50.450">
    <property type="match status" value="1"/>
</dbReference>
<proteinExistence type="predicted"/>
<organism evidence="2 3">
    <name type="scientific">[Clostridium] methylpentosum DSM 5476</name>
    <dbReference type="NCBI Taxonomy" id="537013"/>
    <lineage>
        <taxon>Bacteria</taxon>
        <taxon>Bacillati</taxon>
        <taxon>Bacillota</taxon>
        <taxon>Clostridia</taxon>
        <taxon>Eubacteriales</taxon>
        <taxon>Oscillospiraceae</taxon>
        <taxon>Oscillospiraceae incertae sedis</taxon>
    </lineage>
</organism>
<comment type="caution">
    <text evidence="2">The sequence shown here is derived from an EMBL/GenBank/DDBJ whole genome shotgun (WGS) entry which is preliminary data.</text>
</comment>
<protein>
    <recommendedName>
        <fullName evidence="1">Smf/DprA SLOG domain-containing protein</fullName>
    </recommendedName>
</protein>
<sequence length="112" mass="12620">MRVAVVGSRQCGDLDFFKIKQNLPEDCTEIVSGGAQGVDTLAKKCAEEYGYRYTEFLPDYATHGRTAPLVRNRLIVDHSDFVLAFWDYKSNGTRSTLAYALEQDKPVKIILL</sequence>
<dbReference type="STRING" id="537013.CLOSTMETH_00509"/>
<reference evidence="2 3" key="2">
    <citation type="submission" date="2009-02" db="EMBL/GenBank/DDBJ databases">
        <title>Draft genome sequence of Clostridium methylpentosum (DSM 5476).</title>
        <authorList>
            <person name="Sudarsanam P."/>
            <person name="Ley R."/>
            <person name="Guruge J."/>
            <person name="Turnbaugh P.J."/>
            <person name="Mahowald M."/>
            <person name="Liep D."/>
            <person name="Gordon J."/>
        </authorList>
    </citation>
    <scope>NUCLEOTIDE SEQUENCE [LARGE SCALE GENOMIC DNA]</scope>
    <source>
        <strain evidence="2 3">DSM 5476</strain>
    </source>
</reference>
<gene>
    <name evidence="2" type="ORF">CLOSTMETH_00509</name>
</gene>
<accession>C0E9L0</accession>
<reference evidence="2 3" key="1">
    <citation type="submission" date="2009-01" db="EMBL/GenBank/DDBJ databases">
        <authorList>
            <person name="Fulton L."/>
            <person name="Clifton S."/>
            <person name="Fulton B."/>
            <person name="Xu J."/>
            <person name="Minx P."/>
            <person name="Pepin K.H."/>
            <person name="Johnson M."/>
            <person name="Bhonagiri V."/>
            <person name="Nash W.E."/>
            <person name="Mardis E.R."/>
            <person name="Wilson R.K."/>
        </authorList>
    </citation>
    <scope>NUCLEOTIDE SEQUENCE [LARGE SCALE GENOMIC DNA]</scope>
    <source>
        <strain evidence="2 3">DSM 5476</strain>
    </source>
</reference>
<name>C0E9L0_9FIRM</name>
<dbReference type="HOGENOM" id="CLU_144704_0_0_9"/>
<dbReference type="Proteomes" id="UP000003340">
    <property type="component" value="Unassembled WGS sequence"/>
</dbReference>
<dbReference type="EMBL" id="ACEC01000021">
    <property type="protein sequence ID" value="EEG31775.1"/>
    <property type="molecule type" value="Genomic_DNA"/>
</dbReference>
<dbReference type="SUPFAM" id="SSF102405">
    <property type="entry name" value="MCP/YpsA-like"/>
    <property type="match status" value="1"/>
</dbReference>
<dbReference type="AlphaFoldDB" id="C0E9L0"/>
<dbReference type="eggNOG" id="COG0758">
    <property type="taxonomic scope" value="Bacteria"/>
</dbReference>